<dbReference type="Gene3D" id="3.40.50.150">
    <property type="entry name" value="Vaccinia Virus protein VP39"/>
    <property type="match status" value="1"/>
</dbReference>
<sequence length="284" mass="32179">MTYDSTIAAAMNFAPPGHFYSPHPLLDDVASGHAAVCQSYENVEGIDLNEAEQLALFRRACESDPVGPWSAEKTAGLRYYYDNFFFRFGDANAVWHIAKSFRPRRVVEVGSGFSTACWLDCIDKLKLECDVHCIEPFPDRLMELCEADVAARKLTLARQPVQDFSPEFFRGLGKGDVLFIDSTHVTKSGSDVNHLVFSVLPQLAPGVLVHFHDIFWPFEYPKEWYLEGRAWNECFLLRAFLQFNTAYRMLRFNSYLGAKHSEVLSAVDPRFAGDSGGSLWLVRQ</sequence>
<protein>
    <recommendedName>
        <fullName evidence="3">Class I SAM-dependent methyltransferase</fullName>
    </recommendedName>
</protein>
<dbReference type="InParanoid" id="A0A6M4HAC4"/>
<dbReference type="RefSeq" id="WP_171164662.1">
    <property type="nucleotide sequence ID" value="NZ_CP053073.1"/>
</dbReference>
<gene>
    <name evidence="1" type="ORF">DSM104440_03336</name>
</gene>
<evidence type="ECO:0000313" key="1">
    <source>
        <dbReference type="EMBL" id="QJR16501.1"/>
    </source>
</evidence>
<dbReference type="Pfam" id="PF13578">
    <property type="entry name" value="Methyltransf_24"/>
    <property type="match status" value="1"/>
</dbReference>
<proteinExistence type="predicted"/>
<dbReference type="EMBL" id="CP053073">
    <property type="protein sequence ID" value="QJR16501.1"/>
    <property type="molecule type" value="Genomic_DNA"/>
</dbReference>
<evidence type="ECO:0008006" key="3">
    <source>
        <dbReference type="Google" id="ProtNLM"/>
    </source>
</evidence>
<keyword evidence="2" id="KW-1185">Reference proteome</keyword>
<dbReference type="InterPro" id="IPR029063">
    <property type="entry name" value="SAM-dependent_MTases_sf"/>
</dbReference>
<evidence type="ECO:0000313" key="2">
    <source>
        <dbReference type="Proteomes" id="UP000503096"/>
    </source>
</evidence>
<name>A0A6M4HAC4_9PROT</name>
<accession>A0A6M4HAC4</accession>
<dbReference type="AlphaFoldDB" id="A0A6M4HAC4"/>
<dbReference type="KEGG" id="upl:DSM104440_03336"/>
<reference evidence="1 2" key="1">
    <citation type="submission" date="2020-04" db="EMBL/GenBank/DDBJ databases">
        <title>Usitatibacter rugosus gen. nov., sp. nov. and Usitatibacter palustris sp. nov., novel members of Usitatibacteraceae fam. nov. within the order Nitrosomonadales isolated from soil.</title>
        <authorList>
            <person name="Huber K.J."/>
            <person name="Neumann-Schaal M."/>
            <person name="Geppert A."/>
            <person name="Luckner M."/>
            <person name="Wanner G."/>
            <person name="Overmann J."/>
        </authorList>
    </citation>
    <scope>NUCLEOTIDE SEQUENCE [LARGE SCALE GENOMIC DNA]</scope>
    <source>
        <strain evidence="1 2">Swamp67</strain>
    </source>
</reference>
<organism evidence="1 2">
    <name type="scientific">Usitatibacter palustris</name>
    <dbReference type="NCBI Taxonomy" id="2732487"/>
    <lineage>
        <taxon>Bacteria</taxon>
        <taxon>Pseudomonadati</taxon>
        <taxon>Pseudomonadota</taxon>
        <taxon>Betaproteobacteria</taxon>
        <taxon>Nitrosomonadales</taxon>
        <taxon>Usitatibacteraceae</taxon>
        <taxon>Usitatibacter</taxon>
    </lineage>
</organism>
<dbReference type="Proteomes" id="UP000503096">
    <property type="component" value="Chromosome"/>
</dbReference>
<dbReference type="SUPFAM" id="SSF53335">
    <property type="entry name" value="S-adenosyl-L-methionine-dependent methyltransferases"/>
    <property type="match status" value="1"/>
</dbReference>